<evidence type="ECO:0000313" key="1">
    <source>
        <dbReference type="EMBL" id="GBN92376.1"/>
    </source>
</evidence>
<dbReference type="InterPro" id="IPR036397">
    <property type="entry name" value="RNaseH_sf"/>
</dbReference>
<comment type="caution">
    <text evidence="1">The sequence shown here is derived from an EMBL/GenBank/DDBJ whole genome shotgun (WGS) entry which is preliminary data.</text>
</comment>
<organism evidence="1 2">
    <name type="scientific">Araneus ventricosus</name>
    <name type="common">Orbweaver spider</name>
    <name type="synonym">Epeira ventricosa</name>
    <dbReference type="NCBI Taxonomy" id="182803"/>
    <lineage>
        <taxon>Eukaryota</taxon>
        <taxon>Metazoa</taxon>
        <taxon>Ecdysozoa</taxon>
        <taxon>Arthropoda</taxon>
        <taxon>Chelicerata</taxon>
        <taxon>Arachnida</taxon>
        <taxon>Araneae</taxon>
        <taxon>Araneomorphae</taxon>
        <taxon>Entelegynae</taxon>
        <taxon>Araneoidea</taxon>
        <taxon>Araneidae</taxon>
        <taxon>Araneus</taxon>
    </lineage>
</organism>
<dbReference type="Gene3D" id="3.30.420.10">
    <property type="entry name" value="Ribonuclease H-like superfamily/Ribonuclease H"/>
    <property type="match status" value="1"/>
</dbReference>
<reference evidence="1 2" key="1">
    <citation type="journal article" date="2019" name="Sci. Rep.">
        <title>Orb-weaving spider Araneus ventricosus genome elucidates the spidroin gene catalogue.</title>
        <authorList>
            <person name="Kono N."/>
            <person name="Nakamura H."/>
            <person name="Ohtoshi R."/>
            <person name="Moran D.A.P."/>
            <person name="Shinohara A."/>
            <person name="Yoshida Y."/>
            <person name="Fujiwara M."/>
            <person name="Mori M."/>
            <person name="Tomita M."/>
            <person name="Arakawa K."/>
        </authorList>
    </citation>
    <scope>NUCLEOTIDE SEQUENCE [LARGE SCALE GENOMIC DNA]</scope>
</reference>
<evidence type="ECO:0000313" key="2">
    <source>
        <dbReference type="Proteomes" id="UP000499080"/>
    </source>
</evidence>
<dbReference type="Proteomes" id="UP000499080">
    <property type="component" value="Unassembled WGS sequence"/>
</dbReference>
<dbReference type="EMBL" id="BGPR01024347">
    <property type="protein sequence ID" value="GBN92376.1"/>
    <property type="molecule type" value="Genomic_DNA"/>
</dbReference>
<gene>
    <name evidence="1" type="primary">marinerT_129</name>
    <name evidence="1" type="ORF">AVEN_245646_1</name>
</gene>
<protein>
    <submittedName>
        <fullName evidence="1">Mariner Mos1 transposase</fullName>
    </submittedName>
</protein>
<proteinExistence type="predicted"/>
<name>A0A4Y2SYM6_ARAVE</name>
<dbReference type="OrthoDB" id="6431520at2759"/>
<accession>A0A4Y2SYM6</accession>
<dbReference type="PANTHER" id="PTHR46060:SF1">
    <property type="entry name" value="MARINER MOS1 TRANSPOSASE-LIKE PROTEIN"/>
    <property type="match status" value="1"/>
</dbReference>
<sequence length="99" mass="12006">MTGNRYRLQLMRLSRSLKDKRLIYEKRRYKVILQHGIVRPHVSKPVNTYFETLKWEVLLHPPYSPDFASSDYHLLRSMTHGLDEQHFRSYEDAKKWSTL</sequence>
<dbReference type="GO" id="GO:0003676">
    <property type="term" value="F:nucleic acid binding"/>
    <property type="evidence" value="ECO:0007669"/>
    <property type="project" value="InterPro"/>
</dbReference>
<dbReference type="PANTHER" id="PTHR46060">
    <property type="entry name" value="MARINER MOS1 TRANSPOSASE-LIKE PROTEIN"/>
    <property type="match status" value="1"/>
</dbReference>
<dbReference type="InterPro" id="IPR052709">
    <property type="entry name" value="Transposase-MT_Hybrid"/>
</dbReference>
<keyword evidence="2" id="KW-1185">Reference proteome</keyword>
<dbReference type="AlphaFoldDB" id="A0A4Y2SYM6"/>